<dbReference type="OrthoDB" id="66620at2759"/>
<protein>
    <submittedName>
        <fullName evidence="8">ABC transporter, putative</fullName>
    </submittedName>
</protein>
<evidence type="ECO:0000313" key="8">
    <source>
        <dbReference type="EMBL" id="CUF95774.1"/>
    </source>
</evidence>
<evidence type="ECO:0000256" key="2">
    <source>
        <dbReference type="ARBA" id="ARBA00022448"/>
    </source>
</evidence>
<dbReference type="PANTHER" id="PTHR48041">
    <property type="entry name" value="ABC TRANSPORTER G FAMILY MEMBER 28"/>
    <property type="match status" value="1"/>
</dbReference>
<dbReference type="Gene3D" id="3.40.50.300">
    <property type="entry name" value="P-loop containing nucleotide triphosphate hydrolases"/>
    <property type="match status" value="1"/>
</dbReference>
<evidence type="ECO:0000256" key="4">
    <source>
        <dbReference type="ARBA" id="ARBA00022989"/>
    </source>
</evidence>
<evidence type="ECO:0000256" key="3">
    <source>
        <dbReference type="ARBA" id="ARBA00022692"/>
    </source>
</evidence>
<evidence type="ECO:0000313" key="9">
    <source>
        <dbReference type="Proteomes" id="UP000051952"/>
    </source>
</evidence>
<keyword evidence="2" id="KW-0813">Transport</keyword>
<feature type="domain" description="ABC transporter" evidence="7">
    <location>
        <begin position="80"/>
        <end position="147"/>
    </location>
</feature>
<accession>A0A0S4IUW3</accession>
<feature type="region of interest" description="Disordered" evidence="6">
    <location>
        <begin position="1"/>
        <end position="22"/>
    </location>
</feature>
<sequence>MSQIHDASATATPASQRPAVTVQPPAQAFDTAPRNNQESYHHSSLASMTLDATVDFTWENLNYDVQVTGDDGLPATKTLLHNVSGTARGGRVLAVMGPSGAGKTTLMSGIIGRLQADAKHKLSGCVFLNDTVFTERYKKLVSFVAQDDI</sequence>
<keyword evidence="3" id="KW-0812">Transmembrane</keyword>
<dbReference type="AlphaFoldDB" id="A0A0S4IUW3"/>
<evidence type="ECO:0000256" key="1">
    <source>
        <dbReference type="ARBA" id="ARBA00004141"/>
    </source>
</evidence>
<organism evidence="8 9">
    <name type="scientific">Bodo saltans</name>
    <name type="common">Flagellated protozoan</name>
    <dbReference type="NCBI Taxonomy" id="75058"/>
    <lineage>
        <taxon>Eukaryota</taxon>
        <taxon>Discoba</taxon>
        <taxon>Euglenozoa</taxon>
        <taxon>Kinetoplastea</taxon>
        <taxon>Metakinetoplastina</taxon>
        <taxon>Eubodonida</taxon>
        <taxon>Bodonidae</taxon>
        <taxon>Bodo</taxon>
    </lineage>
</organism>
<dbReference type="GO" id="GO:0016020">
    <property type="term" value="C:membrane"/>
    <property type="evidence" value="ECO:0007669"/>
    <property type="project" value="UniProtKB-SubCell"/>
</dbReference>
<dbReference type="Proteomes" id="UP000051952">
    <property type="component" value="Unassembled WGS sequence"/>
</dbReference>
<evidence type="ECO:0000259" key="7">
    <source>
        <dbReference type="Pfam" id="PF00005"/>
    </source>
</evidence>
<dbReference type="GO" id="GO:0042626">
    <property type="term" value="F:ATPase-coupled transmembrane transporter activity"/>
    <property type="evidence" value="ECO:0007669"/>
    <property type="project" value="TreeGrafter"/>
</dbReference>
<feature type="non-terminal residue" evidence="8">
    <location>
        <position position="149"/>
    </location>
</feature>
<dbReference type="InterPro" id="IPR027417">
    <property type="entry name" value="P-loop_NTPase"/>
</dbReference>
<dbReference type="InterPro" id="IPR050352">
    <property type="entry name" value="ABCG_transporters"/>
</dbReference>
<name>A0A0S4IUW3_BODSA</name>
<gene>
    <name evidence="8" type="ORF">BSAL_67805</name>
</gene>
<dbReference type="GO" id="GO:0016887">
    <property type="term" value="F:ATP hydrolysis activity"/>
    <property type="evidence" value="ECO:0007669"/>
    <property type="project" value="InterPro"/>
</dbReference>
<keyword evidence="5" id="KW-0472">Membrane</keyword>
<keyword evidence="4" id="KW-1133">Transmembrane helix</keyword>
<evidence type="ECO:0000256" key="5">
    <source>
        <dbReference type="ARBA" id="ARBA00023136"/>
    </source>
</evidence>
<keyword evidence="9" id="KW-1185">Reference proteome</keyword>
<dbReference type="PANTHER" id="PTHR48041:SF127">
    <property type="entry name" value="TRANSPORTER, PUTATIVE-RELATED"/>
    <property type="match status" value="1"/>
</dbReference>
<evidence type="ECO:0000256" key="6">
    <source>
        <dbReference type="SAM" id="MobiDB-lite"/>
    </source>
</evidence>
<dbReference type="EMBL" id="CYKH01000461">
    <property type="protein sequence ID" value="CUF95774.1"/>
    <property type="molecule type" value="Genomic_DNA"/>
</dbReference>
<dbReference type="SUPFAM" id="SSF52540">
    <property type="entry name" value="P-loop containing nucleoside triphosphate hydrolases"/>
    <property type="match status" value="1"/>
</dbReference>
<proteinExistence type="predicted"/>
<reference evidence="9" key="1">
    <citation type="submission" date="2015-09" db="EMBL/GenBank/DDBJ databases">
        <authorList>
            <consortium name="Pathogen Informatics"/>
        </authorList>
    </citation>
    <scope>NUCLEOTIDE SEQUENCE [LARGE SCALE GENOMIC DNA]</scope>
    <source>
        <strain evidence="9">Lake Konstanz</strain>
    </source>
</reference>
<dbReference type="InterPro" id="IPR003439">
    <property type="entry name" value="ABC_transporter-like_ATP-bd"/>
</dbReference>
<feature type="compositionally biased region" description="Polar residues" evidence="6">
    <location>
        <begin position="1"/>
        <end position="15"/>
    </location>
</feature>
<dbReference type="Pfam" id="PF00005">
    <property type="entry name" value="ABC_tran"/>
    <property type="match status" value="1"/>
</dbReference>
<dbReference type="VEuPathDB" id="TriTrypDB:BSAL_67805"/>
<comment type="subcellular location">
    <subcellularLocation>
        <location evidence="1">Membrane</location>
        <topology evidence="1">Multi-pass membrane protein</topology>
    </subcellularLocation>
</comment>
<dbReference type="GO" id="GO:0005524">
    <property type="term" value="F:ATP binding"/>
    <property type="evidence" value="ECO:0007669"/>
    <property type="project" value="InterPro"/>
</dbReference>